<dbReference type="GO" id="GO:0046872">
    <property type="term" value="F:metal ion binding"/>
    <property type="evidence" value="ECO:0007669"/>
    <property type="project" value="UniProtKB-KW"/>
</dbReference>
<comment type="caution">
    <text evidence="13">The sequence shown here is derived from an EMBL/GenBank/DDBJ whole genome shotgun (WGS) entry which is preliminary data.</text>
</comment>
<dbReference type="InParanoid" id="A0A151ZG79"/>
<dbReference type="STRING" id="361077.A0A151ZG79"/>
<dbReference type="PROSITE" id="PS51419">
    <property type="entry name" value="RAB"/>
    <property type="match status" value="1"/>
</dbReference>
<name>A0A151ZG79_TIELA</name>
<evidence type="ECO:0000256" key="7">
    <source>
        <dbReference type="ARBA" id="ARBA00023134"/>
    </source>
</evidence>
<feature type="binding site" evidence="10">
    <location>
        <position position="28"/>
    </location>
    <ligand>
        <name>Mg(2+)</name>
        <dbReference type="ChEBI" id="CHEBI:18420"/>
    </ligand>
</feature>
<dbReference type="Pfam" id="PF00025">
    <property type="entry name" value="Arf"/>
    <property type="match status" value="1"/>
</dbReference>
<dbReference type="InterPro" id="IPR006689">
    <property type="entry name" value="Small_GTPase_ARF/SAR"/>
</dbReference>
<keyword evidence="5" id="KW-0653">Protein transport</keyword>
<feature type="binding site" evidence="10">
    <location>
        <position position="45"/>
    </location>
    <ligand>
        <name>Mg(2+)</name>
        <dbReference type="ChEBI" id="CHEBI:18420"/>
    </ligand>
</feature>
<dbReference type="CDD" id="cd00878">
    <property type="entry name" value="Arf_Arl"/>
    <property type="match status" value="1"/>
</dbReference>
<evidence type="ECO:0000313" key="13">
    <source>
        <dbReference type="EMBL" id="KYQ92982.1"/>
    </source>
</evidence>
<evidence type="ECO:0000256" key="5">
    <source>
        <dbReference type="ARBA" id="ARBA00022927"/>
    </source>
</evidence>
<keyword evidence="6" id="KW-0333">Golgi apparatus</keyword>
<dbReference type="NCBIfam" id="TIGR00231">
    <property type="entry name" value="small_GTP"/>
    <property type="match status" value="1"/>
</dbReference>
<keyword evidence="5" id="KW-0813">Transport</keyword>
<dbReference type="FunFam" id="3.40.50.300:FF:000412">
    <property type="entry name" value="ADP-ribosylation factor 1"/>
    <property type="match status" value="1"/>
</dbReference>
<dbReference type="EMBL" id="LODT01000028">
    <property type="protein sequence ID" value="KYQ92982.1"/>
    <property type="molecule type" value="Genomic_DNA"/>
</dbReference>
<feature type="binding site" evidence="9">
    <location>
        <begin position="123"/>
        <end position="126"/>
    </location>
    <ligand>
        <name>GTP</name>
        <dbReference type="ChEBI" id="CHEBI:37565"/>
    </ligand>
</feature>
<evidence type="ECO:0000256" key="6">
    <source>
        <dbReference type="ARBA" id="ARBA00023034"/>
    </source>
</evidence>
<dbReference type="SMART" id="SM00178">
    <property type="entry name" value="SAR"/>
    <property type="match status" value="1"/>
</dbReference>
<dbReference type="InterPro" id="IPR005225">
    <property type="entry name" value="Small_GTP-bd"/>
</dbReference>
<keyword evidence="10" id="KW-0460">Magnesium</keyword>
<dbReference type="GO" id="GO:0003924">
    <property type="term" value="F:GTPase activity"/>
    <property type="evidence" value="ECO:0007669"/>
    <property type="project" value="InterPro"/>
</dbReference>
<dbReference type="Gene3D" id="3.40.50.300">
    <property type="entry name" value="P-loop containing nucleotide triphosphate hydrolases"/>
    <property type="match status" value="1"/>
</dbReference>
<protein>
    <submittedName>
        <fullName evidence="13">ADP-ribosylation factor</fullName>
    </submittedName>
</protein>
<dbReference type="GO" id="GO:0030010">
    <property type="term" value="P:establishment of cell polarity"/>
    <property type="evidence" value="ECO:0007669"/>
    <property type="project" value="UniProtKB-ARBA"/>
</dbReference>
<dbReference type="PROSITE" id="PS51417">
    <property type="entry name" value="ARF"/>
    <property type="match status" value="1"/>
</dbReference>
<gene>
    <name evidence="13" type="ORF">DLAC_05585</name>
</gene>
<keyword evidence="3 9" id="KW-0547">Nucleotide-binding</keyword>
<evidence type="ECO:0000256" key="12">
    <source>
        <dbReference type="SAM" id="MobiDB-lite"/>
    </source>
</evidence>
<evidence type="ECO:0000313" key="14">
    <source>
        <dbReference type="Proteomes" id="UP000076078"/>
    </source>
</evidence>
<feature type="binding site" evidence="9">
    <location>
        <position position="67"/>
    </location>
    <ligand>
        <name>GTP</name>
        <dbReference type="ChEBI" id="CHEBI:37565"/>
    </ligand>
</feature>
<feature type="binding site" evidence="9">
    <location>
        <begin position="21"/>
        <end position="28"/>
    </location>
    <ligand>
        <name>GTP</name>
        <dbReference type="ChEBI" id="CHEBI:37565"/>
    </ligand>
</feature>
<dbReference type="SUPFAM" id="SSF52540">
    <property type="entry name" value="P-loop containing nucleoside triphosphate hydrolases"/>
    <property type="match status" value="1"/>
</dbReference>
<evidence type="ECO:0000256" key="1">
    <source>
        <dbReference type="ARBA" id="ARBA00004555"/>
    </source>
</evidence>
<dbReference type="InterPro" id="IPR024156">
    <property type="entry name" value="Small_GTPase_ARF"/>
</dbReference>
<dbReference type="GO" id="GO:0015031">
    <property type="term" value="P:protein transport"/>
    <property type="evidence" value="ECO:0007669"/>
    <property type="project" value="UniProtKB-KW"/>
</dbReference>
<accession>A0A151ZG79</accession>
<evidence type="ECO:0000256" key="11">
    <source>
        <dbReference type="RuleBase" id="RU003925"/>
    </source>
</evidence>
<dbReference type="OMA" id="HYFCETH"/>
<dbReference type="OrthoDB" id="2011769at2759"/>
<dbReference type="PRINTS" id="PR00328">
    <property type="entry name" value="SAR1GTPBP"/>
</dbReference>
<comment type="subcellular location">
    <subcellularLocation>
        <location evidence="1">Golgi apparatus</location>
    </subcellularLocation>
</comment>
<dbReference type="GO" id="GO:0016192">
    <property type="term" value="P:vesicle-mediated transport"/>
    <property type="evidence" value="ECO:0007669"/>
    <property type="project" value="UniProtKB-KW"/>
</dbReference>
<dbReference type="Proteomes" id="UP000076078">
    <property type="component" value="Unassembled WGS sequence"/>
</dbReference>
<sequence length="201" mass="22747">MGKAFSKLFKKNKDVRVLMLGLDNAGKSTLLYRIKLKETVQTIPTVGFSVESVKVDDHRYTIWDVGGQVTIRALWRHYYVGTQVVIYVVDSNDLDRLEESKQQLFMVLNDPEMQQAILLVYANKSDLPQSRPVAEITEKMGLDQIVNRKWSIFSCCALTGEGVEQGFAWLNQELFKSNSKRNTTTANGTNNSKNIVPTPVN</sequence>
<evidence type="ECO:0000256" key="2">
    <source>
        <dbReference type="ARBA" id="ARBA00010290"/>
    </source>
</evidence>
<comment type="function">
    <text evidence="8">GTP-binding protein that may be involved in protein trafficking. May modulate vesicle budding and uncoating within the Golgi apparatus.</text>
</comment>
<feature type="region of interest" description="Disordered" evidence="12">
    <location>
        <begin position="180"/>
        <end position="201"/>
    </location>
</feature>
<organism evidence="13 14">
    <name type="scientific">Tieghemostelium lacteum</name>
    <name type="common">Slime mold</name>
    <name type="synonym">Dictyostelium lacteum</name>
    <dbReference type="NCBI Taxonomy" id="361077"/>
    <lineage>
        <taxon>Eukaryota</taxon>
        <taxon>Amoebozoa</taxon>
        <taxon>Evosea</taxon>
        <taxon>Eumycetozoa</taxon>
        <taxon>Dictyostelia</taxon>
        <taxon>Dictyosteliales</taxon>
        <taxon>Raperosteliaceae</taxon>
        <taxon>Tieghemostelium</taxon>
    </lineage>
</organism>
<comment type="similarity">
    <text evidence="2 11">Belongs to the small GTPase superfamily. Arf family.</text>
</comment>
<evidence type="ECO:0000256" key="8">
    <source>
        <dbReference type="ARBA" id="ARBA00059050"/>
    </source>
</evidence>
<dbReference type="GO" id="GO:0005525">
    <property type="term" value="F:GTP binding"/>
    <property type="evidence" value="ECO:0007669"/>
    <property type="project" value="UniProtKB-KW"/>
</dbReference>
<dbReference type="GO" id="GO:0005794">
    <property type="term" value="C:Golgi apparatus"/>
    <property type="evidence" value="ECO:0007669"/>
    <property type="project" value="UniProtKB-SubCell"/>
</dbReference>
<dbReference type="PANTHER" id="PTHR11711">
    <property type="entry name" value="ADP RIBOSYLATION FACTOR-RELATED"/>
    <property type="match status" value="1"/>
</dbReference>
<reference evidence="13 14" key="1">
    <citation type="submission" date="2015-12" db="EMBL/GenBank/DDBJ databases">
        <title>Dictyostelia acquired genes for synthesis and detection of signals that induce cell-type specialization by lateral gene transfer from prokaryotes.</title>
        <authorList>
            <person name="Gloeckner G."/>
            <person name="Schaap P."/>
        </authorList>
    </citation>
    <scope>NUCLEOTIDE SEQUENCE [LARGE SCALE GENOMIC DNA]</scope>
    <source>
        <strain evidence="13 14">TK</strain>
    </source>
</reference>
<evidence type="ECO:0000256" key="10">
    <source>
        <dbReference type="PIRSR" id="PIRSR606689-2"/>
    </source>
</evidence>
<dbReference type="SMART" id="SM00177">
    <property type="entry name" value="ARF"/>
    <property type="match status" value="1"/>
</dbReference>
<dbReference type="AlphaFoldDB" id="A0A151ZG79"/>
<keyword evidence="10" id="KW-0479">Metal-binding</keyword>
<dbReference type="InterPro" id="IPR027417">
    <property type="entry name" value="P-loop_NTPase"/>
</dbReference>
<dbReference type="SMART" id="SM00175">
    <property type="entry name" value="RAB"/>
    <property type="match status" value="1"/>
</dbReference>
<keyword evidence="7 9" id="KW-0342">GTP-binding</keyword>
<proteinExistence type="inferred from homology"/>
<evidence type="ECO:0000256" key="3">
    <source>
        <dbReference type="ARBA" id="ARBA00022741"/>
    </source>
</evidence>
<evidence type="ECO:0000256" key="4">
    <source>
        <dbReference type="ARBA" id="ARBA00022892"/>
    </source>
</evidence>
<keyword evidence="4" id="KW-0931">ER-Golgi transport</keyword>
<keyword evidence="14" id="KW-1185">Reference proteome</keyword>
<evidence type="ECO:0000256" key="9">
    <source>
        <dbReference type="PIRSR" id="PIRSR606689-1"/>
    </source>
</evidence>